<feature type="region of interest" description="Disordered" evidence="1">
    <location>
        <begin position="1"/>
        <end position="74"/>
    </location>
</feature>
<comment type="caution">
    <text evidence="2">The sequence shown here is derived from an EMBL/GenBank/DDBJ whole genome shotgun (WGS) entry which is preliminary data.</text>
</comment>
<accession>A0A2A9MKZ3</accession>
<dbReference type="RefSeq" id="XP_029220119.1">
    <property type="nucleotide sequence ID" value="XM_029364196.1"/>
</dbReference>
<reference evidence="2 3" key="1">
    <citation type="submission" date="2017-09" db="EMBL/GenBank/DDBJ databases">
        <title>Genome sequencing of Besnoitia besnoiti strain Bb-Ger1.</title>
        <authorList>
            <person name="Schares G."/>
            <person name="Venepally P."/>
            <person name="Lorenzi H.A."/>
        </authorList>
    </citation>
    <scope>NUCLEOTIDE SEQUENCE [LARGE SCALE GENOMIC DNA]</scope>
    <source>
        <strain evidence="2 3">Bb-Ger1</strain>
    </source>
</reference>
<evidence type="ECO:0000313" key="3">
    <source>
        <dbReference type="Proteomes" id="UP000224006"/>
    </source>
</evidence>
<proteinExistence type="predicted"/>
<sequence>MGEARRRASCSAETTTAAGNKGTTHWQRGIRRLGPAEPRSPRGSSRAPALAQPLLSKGGSTAFEARANAPPPGPEVAARLRTGIPLPFWAPRGPIRCRVTWAEPAFVHRESSQEIRQEPKSAQFPAVRSLGGARRL</sequence>
<feature type="compositionally biased region" description="Polar residues" evidence="1">
    <location>
        <begin position="11"/>
        <end position="26"/>
    </location>
</feature>
<dbReference type="AlphaFoldDB" id="A0A2A9MKZ3"/>
<dbReference type="Proteomes" id="UP000224006">
    <property type="component" value="Chromosome IV"/>
</dbReference>
<protein>
    <submittedName>
        <fullName evidence="2">Uncharacterized protein</fullName>
    </submittedName>
</protein>
<dbReference type="GeneID" id="40310690"/>
<dbReference type="VEuPathDB" id="ToxoDB:BESB_057610"/>
<gene>
    <name evidence="2" type="ORF">BESB_057610</name>
</gene>
<organism evidence="2 3">
    <name type="scientific">Besnoitia besnoiti</name>
    <name type="common">Apicomplexan protozoan</name>
    <dbReference type="NCBI Taxonomy" id="94643"/>
    <lineage>
        <taxon>Eukaryota</taxon>
        <taxon>Sar</taxon>
        <taxon>Alveolata</taxon>
        <taxon>Apicomplexa</taxon>
        <taxon>Conoidasida</taxon>
        <taxon>Coccidia</taxon>
        <taxon>Eucoccidiorida</taxon>
        <taxon>Eimeriorina</taxon>
        <taxon>Sarcocystidae</taxon>
        <taxon>Besnoitia</taxon>
    </lineage>
</organism>
<evidence type="ECO:0000313" key="2">
    <source>
        <dbReference type="EMBL" id="PFH36110.1"/>
    </source>
</evidence>
<feature type="region of interest" description="Disordered" evidence="1">
    <location>
        <begin position="111"/>
        <end position="136"/>
    </location>
</feature>
<evidence type="ECO:0000256" key="1">
    <source>
        <dbReference type="SAM" id="MobiDB-lite"/>
    </source>
</evidence>
<keyword evidence="3" id="KW-1185">Reference proteome</keyword>
<name>A0A2A9MKZ3_BESBE</name>
<dbReference type="EMBL" id="NWUJ01000004">
    <property type="protein sequence ID" value="PFH36110.1"/>
    <property type="molecule type" value="Genomic_DNA"/>
</dbReference>
<dbReference type="KEGG" id="bbes:BESB_057610"/>